<evidence type="ECO:0000259" key="6">
    <source>
        <dbReference type="PROSITE" id="PS51635"/>
    </source>
</evidence>
<feature type="domain" description="Cyclic nucleotide-binding" evidence="5">
    <location>
        <begin position="114"/>
        <end position="234"/>
    </location>
</feature>
<comment type="similarity">
    <text evidence="1">Belongs to the NTE family.</text>
</comment>
<dbReference type="InterPro" id="IPR002641">
    <property type="entry name" value="PNPLA_dom"/>
</dbReference>
<dbReference type="EMBL" id="UINC01017907">
    <property type="protein sequence ID" value="SVA74744.1"/>
    <property type="molecule type" value="Genomic_DNA"/>
</dbReference>
<dbReference type="PANTHER" id="PTHR14226:SF29">
    <property type="entry name" value="NEUROPATHY TARGET ESTERASE SWS"/>
    <property type="match status" value="1"/>
</dbReference>
<protein>
    <recommendedName>
        <fullName evidence="8">Cyclic nucleotide-binding domain-containing protein</fullName>
    </recommendedName>
</protein>
<feature type="domain" description="PNPLA" evidence="6">
    <location>
        <begin position="418"/>
        <end position="577"/>
    </location>
</feature>
<dbReference type="Pfam" id="PF01734">
    <property type="entry name" value="Patatin"/>
    <property type="match status" value="1"/>
</dbReference>
<dbReference type="GO" id="GO:0004622">
    <property type="term" value="F:phosphatidylcholine lysophospholipase activity"/>
    <property type="evidence" value="ECO:0007669"/>
    <property type="project" value="UniProtKB-ARBA"/>
</dbReference>
<feature type="domain" description="Cyclic nucleotide-binding" evidence="5">
    <location>
        <begin position="1"/>
        <end position="101"/>
    </location>
</feature>
<dbReference type="PANTHER" id="PTHR14226">
    <property type="entry name" value="NEUROPATHY TARGET ESTERASE/SWISS CHEESE D.MELANOGASTER"/>
    <property type="match status" value="1"/>
</dbReference>
<evidence type="ECO:0000256" key="1">
    <source>
        <dbReference type="ARBA" id="ARBA00006636"/>
    </source>
</evidence>
<sequence>MSVVDYNKSDHIYVRNEKISKFLIIHSGICEVIDNDGNVIRKLRENDFFGLISLFTNASKNYDLISVEDTRIFELDKGDLIELTLKFPNIKKELLNIVNEKIFNPEINAAIGKIAKEVDQKSIDELKKDISWKTLNDSEILFNEGDAGDSCYIVMSGRVEAIKNYGKDNEIILGELKKGDIIGDMALITGEKRSATIKASKLSRLIYISKKSFDKVMYNNPKALMEVSKALINRLKYKDPKDTLNKNIIIGIVSLINDKKTQNFFTTLNNSLQSFGTIENLNEITINLDSDKENLDSDILLENIISNNDFLILHSVDTNNLKWKKNIIKYSDQVIILGDPVKLNNISNEESEIFDNYSKIKPNKFWLVLNHNEDTIIPSKTKKIISIRNGIKTFHVKNNNSNDIRRLARFITKQTIGLTLGGGGAKGFAHYGIYKAMNELNIPIDVIGGTSAGAIIASQIALGYSLNEIININKKVNALKMFKEYGFPYMSLIKSHKVEQAAKISAGDSDIEDLWIPFFAPATDLTNSKLLVFDKGPLWEAIRSSGALPGIVLPHFMDKNIIVDGGLMNNLPVDIMKNNYGGKIICSSCALDKSMKTSITGVPNQFKLLMSKLFDKTNFEKNYHYVPTITDIVFKTSVVASASQINENINMSDLFLELPTSEFGLTEMNDNSMMKLIDLGYEYSKPKLQEFKDTLIL</sequence>
<dbReference type="InterPro" id="IPR050301">
    <property type="entry name" value="NTE"/>
</dbReference>
<dbReference type="Gene3D" id="3.40.1090.10">
    <property type="entry name" value="Cytosolic phospholipase A2 catalytic domain"/>
    <property type="match status" value="1"/>
</dbReference>
<keyword evidence="3" id="KW-0442">Lipid degradation</keyword>
<evidence type="ECO:0000256" key="3">
    <source>
        <dbReference type="ARBA" id="ARBA00022963"/>
    </source>
</evidence>
<dbReference type="GO" id="GO:0016042">
    <property type="term" value="P:lipid catabolic process"/>
    <property type="evidence" value="ECO:0007669"/>
    <property type="project" value="UniProtKB-KW"/>
</dbReference>
<dbReference type="InterPro" id="IPR018490">
    <property type="entry name" value="cNMP-bd_dom_sf"/>
</dbReference>
<dbReference type="InterPro" id="IPR016035">
    <property type="entry name" value="Acyl_Trfase/lysoPLipase"/>
</dbReference>
<dbReference type="CDD" id="cd00038">
    <property type="entry name" value="CAP_ED"/>
    <property type="match status" value="1"/>
</dbReference>
<dbReference type="AlphaFoldDB" id="A0A381YCL1"/>
<dbReference type="Pfam" id="PF00027">
    <property type="entry name" value="cNMP_binding"/>
    <property type="match status" value="2"/>
</dbReference>
<keyword evidence="4" id="KW-0443">Lipid metabolism</keyword>
<organism evidence="7">
    <name type="scientific">marine metagenome</name>
    <dbReference type="NCBI Taxonomy" id="408172"/>
    <lineage>
        <taxon>unclassified sequences</taxon>
        <taxon>metagenomes</taxon>
        <taxon>ecological metagenomes</taxon>
    </lineage>
</organism>
<dbReference type="CDD" id="cd07205">
    <property type="entry name" value="Pat_PNPLA6_PNPLA7_NTE1_like"/>
    <property type="match status" value="1"/>
</dbReference>
<dbReference type="PROSITE" id="PS51635">
    <property type="entry name" value="PNPLA"/>
    <property type="match status" value="1"/>
</dbReference>
<accession>A0A381YCL1</accession>
<dbReference type="Gene3D" id="2.60.120.10">
    <property type="entry name" value="Jelly Rolls"/>
    <property type="match status" value="2"/>
</dbReference>
<dbReference type="SMART" id="SM00100">
    <property type="entry name" value="cNMP"/>
    <property type="match status" value="2"/>
</dbReference>
<evidence type="ECO:0008006" key="8">
    <source>
        <dbReference type="Google" id="ProtNLM"/>
    </source>
</evidence>
<evidence type="ECO:0000256" key="4">
    <source>
        <dbReference type="ARBA" id="ARBA00023098"/>
    </source>
</evidence>
<dbReference type="InterPro" id="IPR000595">
    <property type="entry name" value="cNMP-bd_dom"/>
</dbReference>
<dbReference type="SUPFAM" id="SSF51206">
    <property type="entry name" value="cAMP-binding domain-like"/>
    <property type="match status" value="2"/>
</dbReference>
<proteinExistence type="inferred from homology"/>
<gene>
    <name evidence="7" type="ORF">METZ01_LOCUS127598</name>
</gene>
<evidence type="ECO:0000259" key="5">
    <source>
        <dbReference type="PROSITE" id="PS50042"/>
    </source>
</evidence>
<keyword evidence="2" id="KW-0378">Hydrolase</keyword>
<dbReference type="PROSITE" id="PS50042">
    <property type="entry name" value="CNMP_BINDING_3"/>
    <property type="match status" value="2"/>
</dbReference>
<reference evidence="7" key="1">
    <citation type="submission" date="2018-05" db="EMBL/GenBank/DDBJ databases">
        <authorList>
            <person name="Lanie J.A."/>
            <person name="Ng W.-L."/>
            <person name="Kazmierczak K.M."/>
            <person name="Andrzejewski T.M."/>
            <person name="Davidsen T.M."/>
            <person name="Wayne K.J."/>
            <person name="Tettelin H."/>
            <person name="Glass J.I."/>
            <person name="Rusch D."/>
            <person name="Podicherti R."/>
            <person name="Tsui H.-C.T."/>
            <person name="Winkler M.E."/>
        </authorList>
    </citation>
    <scope>NUCLEOTIDE SEQUENCE</scope>
</reference>
<dbReference type="InterPro" id="IPR014710">
    <property type="entry name" value="RmlC-like_jellyroll"/>
</dbReference>
<evidence type="ECO:0000256" key="2">
    <source>
        <dbReference type="ARBA" id="ARBA00022801"/>
    </source>
</evidence>
<evidence type="ECO:0000313" key="7">
    <source>
        <dbReference type="EMBL" id="SVA74744.1"/>
    </source>
</evidence>
<name>A0A381YCL1_9ZZZZ</name>
<dbReference type="SUPFAM" id="SSF52151">
    <property type="entry name" value="FabD/lysophospholipase-like"/>
    <property type="match status" value="1"/>
</dbReference>